<evidence type="ECO:0000313" key="4">
    <source>
        <dbReference type="Proteomes" id="UP000652720"/>
    </source>
</evidence>
<dbReference type="AlphaFoldDB" id="A0AAV4K1M6"/>
<organism evidence="1 4">
    <name type="scientific">Deinococcus wulumuqiensis</name>
    <dbReference type="NCBI Taxonomy" id="980427"/>
    <lineage>
        <taxon>Bacteria</taxon>
        <taxon>Thermotogati</taxon>
        <taxon>Deinococcota</taxon>
        <taxon>Deinococci</taxon>
        <taxon>Deinococcales</taxon>
        <taxon>Deinococcaceae</taxon>
        <taxon>Deinococcus</taxon>
    </lineage>
</organism>
<dbReference type="EMBL" id="BMLZ01000003">
    <property type="protein sequence ID" value="GGP28754.1"/>
    <property type="molecule type" value="Genomic_DNA"/>
</dbReference>
<dbReference type="GeneID" id="59164521"/>
<evidence type="ECO:0000313" key="2">
    <source>
        <dbReference type="EMBL" id="GGP28754.1"/>
    </source>
</evidence>
<accession>A0AAV4K1M6</accession>
<dbReference type="Proteomes" id="UP000630135">
    <property type="component" value="Unassembled WGS sequence"/>
</dbReference>
<gene>
    <name evidence="2" type="ORF">GCM10008021_04050</name>
    <name evidence="1" type="ORF">GCM10010914_07380</name>
</gene>
<proteinExistence type="predicted"/>
<name>A0AAV4K1M6_9DEIO</name>
<reference evidence="2" key="1">
    <citation type="journal article" date="2014" name="Int. J. Syst. Evol. Microbiol.">
        <title>Complete genome of a new Firmicutes species belonging to the dominant human colonic microbiota ('Ruminococcus bicirculans') reveals two chromosomes and a selective capacity to utilize plant glucans.</title>
        <authorList>
            <consortium name="NISC Comparative Sequencing Program"/>
            <person name="Wegmann U."/>
            <person name="Louis P."/>
            <person name="Goesmann A."/>
            <person name="Henrissat B."/>
            <person name="Duncan S.H."/>
            <person name="Flint H.J."/>
        </authorList>
    </citation>
    <scope>NUCLEOTIDE SEQUENCE</scope>
    <source>
        <strain evidence="2">CGMCC 1.8884</strain>
    </source>
</reference>
<comment type="caution">
    <text evidence="1">The sequence shown here is derived from an EMBL/GenBank/DDBJ whole genome shotgun (WGS) entry which is preliminary data.</text>
</comment>
<evidence type="ECO:0000313" key="1">
    <source>
        <dbReference type="EMBL" id="GGI75688.1"/>
    </source>
</evidence>
<reference evidence="3" key="3">
    <citation type="journal article" date="2019" name="Int. J. Syst. Evol. Microbiol.">
        <title>The Global Catalogue of Microorganisms (GCM) 10K type strain sequencing project: providing services to taxonomists for standard genome sequencing and annotation.</title>
        <authorList>
            <consortium name="The Broad Institute Genomics Platform"/>
            <consortium name="The Broad Institute Genome Sequencing Center for Infectious Disease"/>
            <person name="Wu L."/>
            <person name="Ma J."/>
        </authorList>
    </citation>
    <scope>NUCLEOTIDE SEQUENCE [LARGE SCALE GENOMIC DNA]</scope>
    <source>
        <strain evidence="3">CGMCC 1.8884</strain>
    </source>
</reference>
<reference evidence="1" key="2">
    <citation type="journal article" date="2014" name="Int. J. Syst. Evol. Microbiol.">
        <title>Complete genome sequence of Corynebacterium casei LMG S-19264T (=DSM 44701T), isolated from a smear-ripened cheese.</title>
        <authorList>
            <consortium name="US DOE Joint Genome Institute (JGI-PGF)"/>
            <person name="Walter F."/>
            <person name="Albersmeier A."/>
            <person name="Kalinowski J."/>
            <person name="Ruckert C."/>
        </authorList>
    </citation>
    <scope>NUCLEOTIDE SEQUENCE</scope>
    <source>
        <strain evidence="1">CGMCC 1.8885</strain>
    </source>
</reference>
<evidence type="ECO:0000313" key="3">
    <source>
        <dbReference type="Proteomes" id="UP000630135"/>
    </source>
</evidence>
<reference evidence="1" key="4">
    <citation type="submission" date="2023-08" db="EMBL/GenBank/DDBJ databases">
        <authorList>
            <person name="Sun Q."/>
            <person name="Zhou Y."/>
        </authorList>
    </citation>
    <scope>NUCLEOTIDE SEQUENCE</scope>
    <source>
        <strain evidence="2">CGMCC 1.8884</strain>
        <strain evidence="1">CGMCC 1.8885</strain>
    </source>
</reference>
<dbReference type="EMBL" id="BMMA01000004">
    <property type="protein sequence ID" value="GGI75688.1"/>
    <property type="molecule type" value="Genomic_DNA"/>
</dbReference>
<sequence>MIRADRLHALRVAALWHALETEPGTEARRIRDARSRRIASAYWAEVDRQEQARARRVAAYQKRSGRAA</sequence>
<protein>
    <submittedName>
        <fullName evidence="1">Uncharacterized protein</fullName>
    </submittedName>
</protein>
<keyword evidence="3" id="KW-1185">Reference proteome</keyword>
<dbReference type="RefSeq" id="WP_017869150.1">
    <property type="nucleotide sequence ID" value="NZ_BMLZ01000003.1"/>
</dbReference>
<dbReference type="Proteomes" id="UP000652720">
    <property type="component" value="Unassembled WGS sequence"/>
</dbReference>